<keyword evidence="3" id="KW-0378">Hydrolase</keyword>
<keyword evidence="8" id="KW-1185">Reference proteome</keyword>
<proteinExistence type="predicted"/>
<dbReference type="PANTHER" id="PTHR34858">
    <property type="entry name" value="CYSO-CYSTEINE PEPTIDASE"/>
    <property type="match status" value="1"/>
</dbReference>
<evidence type="ECO:0000256" key="4">
    <source>
        <dbReference type="ARBA" id="ARBA00022833"/>
    </source>
</evidence>
<dbReference type="InterPro" id="IPR028090">
    <property type="entry name" value="JAB_dom_prok"/>
</dbReference>
<protein>
    <submittedName>
        <fullName evidence="7">M67 family metallopeptidase</fullName>
    </submittedName>
</protein>
<dbReference type="GO" id="GO:0008235">
    <property type="term" value="F:metalloexopeptidase activity"/>
    <property type="evidence" value="ECO:0007669"/>
    <property type="project" value="TreeGrafter"/>
</dbReference>
<dbReference type="InterPro" id="IPR051929">
    <property type="entry name" value="VirAsm_ModProt"/>
</dbReference>
<gene>
    <name evidence="7" type="ORF">KCG46_06350</name>
</gene>
<dbReference type="PANTHER" id="PTHR34858:SF1">
    <property type="entry name" value="CYSO-CYSTEINE PEPTIDASE"/>
    <property type="match status" value="1"/>
</dbReference>
<keyword evidence="5" id="KW-0482">Metalloprotease</keyword>
<accession>A0A9X1F396</accession>
<organism evidence="7 8">
    <name type="scientific">Erythrobacter crassostreae</name>
    <dbReference type="NCBI Taxonomy" id="2828328"/>
    <lineage>
        <taxon>Bacteria</taxon>
        <taxon>Pseudomonadati</taxon>
        <taxon>Pseudomonadota</taxon>
        <taxon>Alphaproteobacteria</taxon>
        <taxon>Sphingomonadales</taxon>
        <taxon>Erythrobacteraceae</taxon>
        <taxon>Erythrobacter/Porphyrobacter group</taxon>
        <taxon>Erythrobacter</taxon>
    </lineage>
</organism>
<comment type="caution">
    <text evidence="7">The sequence shown here is derived from an EMBL/GenBank/DDBJ whole genome shotgun (WGS) entry which is preliminary data.</text>
</comment>
<reference evidence="7" key="1">
    <citation type="submission" date="2021-04" db="EMBL/GenBank/DDBJ databases">
        <authorList>
            <person name="Pira H."/>
            <person name="Risdian C."/>
            <person name="Wink J."/>
        </authorList>
    </citation>
    <scope>NUCLEOTIDE SEQUENCE</scope>
    <source>
        <strain evidence="7">WH158</strain>
    </source>
</reference>
<keyword evidence="4" id="KW-0862">Zinc</keyword>
<evidence type="ECO:0000313" key="8">
    <source>
        <dbReference type="Proteomes" id="UP001138681"/>
    </source>
</evidence>
<name>A0A9X1F396_9SPHN</name>
<evidence type="ECO:0000256" key="5">
    <source>
        <dbReference type="ARBA" id="ARBA00023049"/>
    </source>
</evidence>
<evidence type="ECO:0000259" key="6">
    <source>
        <dbReference type="PROSITE" id="PS50249"/>
    </source>
</evidence>
<sequence length="119" mass="12836">MQSAAKAAHPLECCGILLGEGGCITGVIETLNVHPTPQTHFEIDPQALIDAHKAERKGGLRLMGYFHSHPTGDAYPSETDKKMATHDGKVWAIIAGGGMMFWTDDKDGFHALSYDVGSR</sequence>
<dbReference type="GO" id="GO:0008270">
    <property type="term" value="F:zinc ion binding"/>
    <property type="evidence" value="ECO:0007669"/>
    <property type="project" value="TreeGrafter"/>
</dbReference>
<dbReference type="AlphaFoldDB" id="A0A9X1F396"/>
<evidence type="ECO:0000313" key="7">
    <source>
        <dbReference type="EMBL" id="MBV7259191.1"/>
    </source>
</evidence>
<dbReference type="Proteomes" id="UP001138681">
    <property type="component" value="Unassembled WGS sequence"/>
</dbReference>
<dbReference type="EMBL" id="JAGSPC010000001">
    <property type="protein sequence ID" value="MBV7259191.1"/>
    <property type="molecule type" value="Genomic_DNA"/>
</dbReference>
<keyword evidence="2" id="KW-0479">Metal-binding</keyword>
<feature type="domain" description="MPN" evidence="6">
    <location>
        <begin position="1"/>
        <end position="119"/>
    </location>
</feature>
<dbReference type="PROSITE" id="PS50249">
    <property type="entry name" value="MPN"/>
    <property type="match status" value="1"/>
</dbReference>
<dbReference type="CDD" id="cd08070">
    <property type="entry name" value="MPN_like"/>
    <property type="match status" value="1"/>
</dbReference>
<dbReference type="InterPro" id="IPR037518">
    <property type="entry name" value="MPN"/>
</dbReference>
<evidence type="ECO:0000256" key="2">
    <source>
        <dbReference type="ARBA" id="ARBA00022723"/>
    </source>
</evidence>
<dbReference type="GO" id="GO:0006508">
    <property type="term" value="P:proteolysis"/>
    <property type="evidence" value="ECO:0007669"/>
    <property type="project" value="UniProtKB-KW"/>
</dbReference>
<dbReference type="Pfam" id="PF14464">
    <property type="entry name" value="Prok-JAB"/>
    <property type="match status" value="1"/>
</dbReference>
<keyword evidence="1" id="KW-0645">Protease</keyword>
<evidence type="ECO:0000256" key="3">
    <source>
        <dbReference type="ARBA" id="ARBA00022801"/>
    </source>
</evidence>
<evidence type="ECO:0000256" key="1">
    <source>
        <dbReference type="ARBA" id="ARBA00022670"/>
    </source>
</evidence>